<dbReference type="EMBL" id="JAVFHQ010000033">
    <property type="protein sequence ID" value="KAK4543338.1"/>
    <property type="molecule type" value="Genomic_DNA"/>
</dbReference>
<name>A0AAV9JDR3_9PEZI</name>
<feature type="region of interest" description="Disordered" evidence="2">
    <location>
        <begin position="878"/>
        <end position="910"/>
    </location>
</feature>
<evidence type="ECO:0000256" key="2">
    <source>
        <dbReference type="SAM" id="MobiDB-lite"/>
    </source>
</evidence>
<evidence type="ECO:0000313" key="4">
    <source>
        <dbReference type="Proteomes" id="UP001324427"/>
    </source>
</evidence>
<comment type="caution">
    <text evidence="3">The sequence shown here is derived from an EMBL/GenBank/DDBJ whole genome shotgun (WGS) entry which is preliminary data.</text>
</comment>
<feature type="region of interest" description="Disordered" evidence="2">
    <location>
        <begin position="638"/>
        <end position="663"/>
    </location>
</feature>
<feature type="region of interest" description="Disordered" evidence="2">
    <location>
        <begin position="472"/>
        <end position="523"/>
    </location>
</feature>
<feature type="region of interest" description="Disordered" evidence="2">
    <location>
        <begin position="1"/>
        <end position="74"/>
    </location>
</feature>
<evidence type="ECO:0000313" key="3">
    <source>
        <dbReference type="EMBL" id="KAK4543338.1"/>
    </source>
</evidence>
<protein>
    <submittedName>
        <fullName evidence="3">Uncharacterized protein</fullName>
    </submittedName>
</protein>
<dbReference type="Proteomes" id="UP001324427">
    <property type="component" value="Unassembled WGS sequence"/>
</dbReference>
<sequence>MASPPPVWRTPVNAAWAEADHNNNDDDASAPPKRLSGPGTTRQTRRLQLRNAGFKAPAVPSRKVTPKSISSSTNWSAVSGIMSGSDAENVSPAGARVGSVKVEKRKSSGILQEIGTAGTLTKPRKQARPRVTSGRVFGHEAQTGNYDGTAYDNGPMSPPPPRSGTIKARSVKTRAKMNPKRRSVSGEARMYIDHLEAELSSVQTQLSAINSPTVTREQSSKMRTLNTETRQLQEEVAEWEAKYEQRVQEEVETHCEIESTLRSQLRKLEEGAEETKYRLQELESELEASMASMEAAEAANVHLERRLEIMGDLLATSPTKIDLPTAETAGARRRHQRPKSMLPRFPTASSLVASPERQPRTQPTSPFFTYANTESAAIPDSLDHAHLALDTSFCHSDAASDAGSVFSESGPATGSSITSTSDHLNGAPPHFNPWTLQAAQSAKVRPVRRMRRFGAGSACPKPLILPSTSHWQEHVPASAPPLERSETTPAFSFPGADDVFAEDEDSPSSQAARRRASTTADESTLAKLAASPLLRLPRESPDVADVADESLLLGIRYPASAESQMTTRIFSSLGSAMGRNLMDELCAVRTFESSGSVEASSPTMLQETHSQVDESEERTVLYGKEVEEGVDVHSVLSAEAAGGPSEPSLLGSRSRSSYSGSNGGGINATESLSAWDRLRVLFGDLWRSPLALAQHLVQTAQARLRIPAPLRNVQWWLVGVLLGPMARRRMLATPHECCVAASAAAAVAGGDLERQPLLEAYVAPSAAVGVGVEVEAEAEEGLVYGTMYTTPPTSPSNGRGGTITSGKGKKRVASGTTVDSRRCCLHHHHNDRRAKHSPWLWLKFSLTLAFAVGVAFKDGPASLLESTATAVCSGCRGGRKRSGVPSAAAAAGGEASPSASLGEASKRDVL</sequence>
<reference evidence="3 4" key="1">
    <citation type="submission" date="2021-11" db="EMBL/GenBank/DDBJ databases">
        <title>Black yeast isolated from Biological Soil Crust.</title>
        <authorList>
            <person name="Kurbessoian T."/>
        </authorList>
    </citation>
    <scope>NUCLEOTIDE SEQUENCE [LARGE SCALE GENOMIC DNA]</scope>
    <source>
        <strain evidence="3 4">CCFEE 5522</strain>
    </source>
</reference>
<feature type="compositionally biased region" description="Polar residues" evidence="2">
    <location>
        <begin position="406"/>
        <end position="423"/>
    </location>
</feature>
<feature type="compositionally biased region" description="Low complexity" evidence="2">
    <location>
        <begin position="642"/>
        <end position="660"/>
    </location>
</feature>
<feature type="compositionally biased region" description="Low complexity" evidence="2">
    <location>
        <begin position="883"/>
        <end position="903"/>
    </location>
</feature>
<feature type="coiled-coil region" evidence="1">
    <location>
        <begin position="222"/>
        <end position="306"/>
    </location>
</feature>
<evidence type="ECO:0000256" key="1">
    <source>
        <dbReference type="SAM" id="Coils"/>
    </source>
</evidence>
<dbReference type="AlphaFoldDB" id="A0AAV9JDR3"/>
<feature type="region of interest" description="Disordered" evidence="2">
    <location>
        <begin position="401"/>
        <end position="430"/>
    </location>
</feature>
<feature type="region of interest" description="Disordered" evidence="2">
    <location>
        <begin position="788"/>
        <end position="812"/>
    </location>
</feature>
<keyword evidence="1" id="KW-0175">Coiled coil</keyword>
<organism evidence="3 4">
    <name type="scientific">Oleoguttula mirabilis</name>
    <dbReference type="NCBI Taxonomy" id="1507867"/>
    <lineage>
        <taxon>Eukaryota</taxon>
        <taxon>Fungi</taxon>
        <taxon>Dikarya</taxon>
        <taxon>Ascomycota</taxon>
        <taxon>Pezizomycotina</taxon>
        <taxon>Dothideomycetes</taxon>
        <taxon>Dothideomycetidae</taxon>
        <taxon>Mycosphaerellales</taxon>
        <taxon>Teratosphaeriaceae</taxon>
        <taxon>Oleoguttula</taxon>
    </lineage>
</organism>
<gene>
    <name evidence="3" type="ORF">LTR36_005697</name>
</gene>
<accession>A0AAV9JDR3</accession>
<keyword evidence="4" id="KW-1185">Reference proteome</keyword>
<feature type="compositionally biased region" description="Polar residues" evidence="2">
    <location>
        <begin position="788"/>
        <end position="797"/>
    </location>
</feature>
<feature type="region of interest" description="Disordered" evidence="2">
    <location>
        <begin position="323"/>
        <end position="362"/>
    </location>
</feature>
<proteinExistence type="predicted"/>